<gene>
    <name evidence="1" type="ORF">FRZ03_37400</name>
</gene>
<dbReference type="AlphaFoldDB" id="A0A5C6INC8"/>
<sequence length="100" mass="11227">MAAWVRVRLTSSGSDGAIYRWADDEGNGGWLHFAPANGSFRVCDGAGRAPVDAMSLHVATQDLQHRDEQCWRSFVQAAVGVWRAYQQHRSFPEVADRVFY</sequence>
<protein>
    <submittedName>
        <fullName evidence="1">Uncharacterized protein</fullName>
    </submittedName>
</protein>
<evidence type="ECO:0000313" key="1">
    <source>
        <dbReference type="EMBL" id="TWV30454.1"/>
    </source>
</evidence>
<comment type="caution">
    <text evidence="1">The sequence shown here is derived from an EMBL/GenBank/DDBJ whole genome shotgun (WGS) entry which is preliminary data.</text>
</comment>
<dbReference type="Proteomes" id="UP000320481">
    <property type="component" value="Unassembled WGS sequence"/>
</dbReference>
<proteinExistence type="predicted"/>
<organism evidence="1 2">
    <name type="scientific">Streptomyces misionensis</name>
    <dbReference type="NCBI Taxonomy" id="67331"/>
    <lineage>
        <taxon>Bacteria</taxon>
        <taxon>Bacillati</taxon>
        <taxon>Actinomycetota</taxon>
        <taxon>Actinomycetes</taxon>
        <taxon>Kitasatosporales</taxon>
        <taxon>Streptomycetaceae</taxon>
        <taxon>Streptomyces</taxon>
    </lineage>
</organism>
<reference evidence="1" key="1">
    <citation type="journal article" date="2019" name="Microbiol. Resour. Announc.">
        <title>Draft Genomic Sequences of Streptomyces misionensis and Streptomyces albidoflavus, bacteria applied for phytopathogen biocontrol.</title>
        <authorList>
            <person name="Pylro V."/>
            <person name="Dias A."/>
            <person name="Andreote F."/>
            <person name="Varani A."/>
            <person name="Andreote C."/>
            <person name="Bernardo E."/>
            <person name="Martins T."/>
        </authorList>
    </citation>
    <scope>NUCLEOTIDE SEQUENCE [LARGE SCALE GENOMIC DNA]</scope>
    <source>
        <strain evidence="1">66</strain>
    </source>
</reference>
<name>A0A5C6INC8_9ACTN</name>
<keyword evidence="2" id="KW-1185">Reference proteome</keyword>
<dbReference type="EMBL" id="VOGW01000199">
    <property type="protein sequence ID" value="TWV30454.1"/>
    <property type="molecule type" value="Genomic_DNA"/>
</dbReference>
<evidence type="ECO:0000313" key="2">
    <source>
        <dbReference type="Proteomes" id="UP000320481"/>
    </source>
</evidence>
<accession>A0A5C6INC8</accession>
<dbReference type="RefSeq" id="WP_146469538.1">
    <property type="nucleotide sequence ID" value="NZ_VOGW01000199.1"/>
</dbReference>